<keyword evidence="14" id="KW-1185">Reference proteome</keyword>
<evidence type="ECO:0000256" key="11">
    <source>
        <dbReference type="HAMAP-Rule" id="MF_00101"/>
    </source>
</evidence>
<evidence type="ECO:0000256" key="7">
    <source>
        <dbReference type="ARBA" id="ARBA00022832"/>
    </source>
</evidence>
<dbReference type="PANTHER" id="PTHR12215">
    <property type="entry name" value="PHOSPHOPANTETHEINE TRANSFERASE"/>
    <property type="match status" value="1"/>
</dbReference>
<dbReference type="EC" id="2.7.8.7" evidence="11"/>
<dbReference type="SUPFAM" id="SSF56214">
    <property type="entry name" value="4'-phosphopantetheinyl transferase"/>
    <property type="match status" value="1"/>
</dbReference>
<accession>A0ABW5WV74</accession>
<dbReference type="InterPro" id="IPR004568">
    <property type="entry name" value="Ppantetheine-prot_Trfase_dom"/>
</dbReference>
<keyword evidence="9 11" id="KW-0443">Lipid metabolism</keyword>
<dbReference type="Gene3D" id="3.90.470.20">
    <property type="entry name" value="4'-phosphopantetheinyl transferase domain"/>
    <property type="match status" value="1"/>
</dbReference>
<keyword evidence="6 11" id="KW-0479">Metal-binding</keyword>
<dbReference type="NCBIfam" id="TIGR00556">
    <property type="entry name" value="pantethn_trn"/>
    <property type="match status" value="1"/>
</dbReference>
<dbReference type="Proteomes" id="UP001597519">
    <property type="component" value="Unassembled WGS sequence"/>
</dbReference>
<dbReference type="PANTHER" id="PTHR12215:SF10">
    <property type="entry name" value="L-AMINOADIPATE-SEMIALDEHYDE DEHYDROGENASE-PHOSPHOPANTETHEINYL TRANSFERASE"/>
    <property type="match status" value="1"/>
</dbReference>
<evidence type="ECO:0000259" key="12">
    <source>
        <dbReference type="Pfam" id="PF01648"/>
    </source>
</evidence>
<evidence type="ECO:0000256" key="4">
    <source>
        <dbReference type="ARBA" id="ARBA00022516"/>
    </source>
</evidence>
<dbReference type="EMBL" id="JBHUOQ010000003">
    <property type="protein sequence ID" value="MFD2830706.1"/>
    <property type="molecule type" value="Genomic_DNA"/>
</dbReference>
<sequence>MIKGIGTDIIELSRIAKVNKKDRLAGRVLSPEEYLKYESLTAEARKIEFLAGRFAVKEAYSKALGSGIGGNISFKEICCVNDSSGKPVLKNDSNAHISISHSKDYAVAMVILEVN</sequence>
<keyword evidence="5 11" id="KW-0808">Transferase</keyword>
<comment type="subcellular location">
    <subcellularLocation>
        <location evidence="11">Cytoplasm</location>
    </subcellularLocation>
</comment>
<evidence type="ECO:0000256" key="9">
    <source>
        <dbReference type="ARBA" id="ARBA00023098"/>
    </source>
</evidence>
<dbReference type="InterPro" id="IPR050559">
    <property type="entry name" value="P-Pant_transferase_sf"/>
</dbReference>
<proteinExistence type="inferred from homology"/>
<dbReference type="HAMAP" id="MF_00101">
    <property type="entry name" value="AcpS"/>
    <property type="match status" value="1"/>
</dbReference>
<evidence type="ECO:0000256" key="5">
    <source>
        <dbReference type="ARBA" id="ARBA00022679"/>
    </source>
</evidence>
<reference evidence="14" key="1">
    <citation type="journal article" date="2019" name="Int. J. Syst. Evol. Microbiol.">
        <title>The Global Catalogue of Microorganisms (GCM) 10K type strain sequencing project: providing services to taxonomists for standard genome sequencing and annotation.</title>
        <authorList>
            <consortium name="The Broad Institute Genomics Platform"/>
            <consortium name="The Broad Institute Genome Sequencing Center for Infectious Disease"/>
            <person name="Wu L."/>
            <person name="Ma J."/>
        </authorList>
    </citation>
    <scope>NUCLEOTIDE SEQUENCE [LARGE SCALE GENOMIC DNA]</scope>
    <source>
        <strain evidence="14">KCTC 33575</strain>
    </source>
</reference>
<comment type="cofactor">
    <cofactor evidence="1 11">
        <name>Mg(2+)</name>
        <dbReference type="ChEBI" id="CHEBI:18420"/>
    </cofactor>
</comment>
<dbReference type="InterPro" id="IPR037143">
    <property type="entry name" value="4-PPantetheinyl_Trfase_dom_sf"/>
</dbReference>
<feature type="domain" description="4'-phosphopantetheinyl transferase" evidence="12">
    <location>
        <begin position="4"/>
        <end position="109"/>
    </location>
</feature>
<dbReference type="InterPro" id="IPR008278">
    <property type="entry name" value="4-PPantetheinyl_Trfase_dom"/>
</dbReference>
<dbReference type="GO" id="GO:0008897">
    <property type="term" value="F:holo-[acyl-carrier-protein] synthase activity"/>
    <property type="evidence" value="ECO:0007669"/>
    <property type="project" value="UniProtKB-EC"/>
</dbReference>
<keyword evidence="10 11" id="KW-0275">Fatty acid biosynthesis</keyword>
<evidence type="ECO:0000313" key="14">
    <source>
        <dbReference type="Proteomes" id="UP001597519"/>
    </source>
</evidence>
<evidence type="ECO:0000256" key="6">
    <source>
        <dbReference type="ARBA" id="ARBA00022723"/>
    </source>
</evidence>
<comment type="function">
    <text evidence="11">Transfers the 4'-phosphopantetheine moiety from coenzyme A to a Ser of acyl-carrier-protein.</text>
</comment>
<evidence type="ECO:0000313" key="13">
    <source>
        <dbReference type="EMBL" id="MFD2830706.1"/>
    </source>
</evidence>
<organism evidence="13 14">
    <name type="scientific">Corticicoccus populi</name>
    <dbReference type="NCBI Taxonomy" id="1812821"/>
    <lineage>
        <taxon>Bacteria</taxon>
        <taxon>Bacillati</taxon>
        <taxon>Bacillota</taxon>
        <taxon>Bacilli</taxon>
        <taxon>Bacillales</taxon>
        <taxon>Staphylococcaceae</taxon>
        <taxon>Corticicoccus</taxon>
    </lineage>
</organism>
<keyword evidence="8 11" id="KW-0460">Magnesium</keyword>
<keyword evidence="3 11" id="KW-0963">Cytoplasm</keyword>
<comment type="caution">
    <text evidence="13">The sequence shown here is derived from an EMBL/GenBank/DDBJ whole genome shotgun (WGS) entry which is preliminary data.</text>
</comment>
<keyword evidence="7 11" id="KW-0276">Fatty acid metabolism</keyword>
<evidence type="ECO:0000256" key="10">
    <source>
        <dbReference type="ARBA" id="ARBA00023160"/>
    </source>
</evidence>
<feature type="binding site" evidence="11">
    <location>
        <position position="8"/>
    </location>
    <ligand>
        <name>Mg(2+)</name>
        <dbReference type="ChEBI" id="CHEBI:18420"/>
    </ligand>
</feature>
<name>A0ABW5WV74_9STAP</name>
<gene>
    <name evidence="11 13" type="primary">acpS</name>
    <name evidence="13" type="ORF">ACFSX4_09540</name>
</gene>
<dbReference type="Pfam" id="PF01648">
    <property type="entry name" value="ACPS"/>
    <property type="match status" value="1"/>
</dbReference>
<evidence type="ECO:0000256" key="8">
    <source>
        <dbReference type="ARBA" id="ARBA00022842"/>
    </source>
</evidence>
<protein>
    <recommendedName>
        <fullName evidence="11">Holo-[acyl-carrier-protein] synthase</fullName>
        <shortName evidence="11">Holo-ACP synthase</shortName>
        <ecNumber evidence="11">2.7.8.7</ecNumber>
    </recommendedName>
    <alternativeName>
        <fullName evidence="11">4'-phosphopantetheinyl transferase AcpS</fullName>
    </alternativeName>
</protein>
<comment type="similarity">
    <text evidence="11">Belongs to the P-Pant transferase superfamily. AcpS family.</text>
</comment>
<feature type="binding site" evidence="11">
    <location>
        <position position="58"/>
    </location>
    <ligand>
        <name>Mg(2+)</name>
        <dbReference type="ChEBI" id="CHEBI:18420"/>
    </ligand>
</feature>
<evidence type="ECO:0000256" key="3">
    <source>
        <dbReference type="ARBA" id="ARBA00022490"/>
    </source>
</evidence>
<evidence type="ECO:0000256" key="1">
    <source>
        <dbReference type="ARBA" id="ARBA00001946"/>
    </source>
</evidence>
<dbReference type="RefSeq" id="WP_377773986.1">
    <property type="nucleotide sequence ID" value="NZ_JBHUOQ010000003.1"/>
</dbReference>
<dbReference type="InterPro" id="IPR002582">
    <property type="entry name" value="ACPS"/>
</dbReference>
<comment type="similarity">
    <text evidence="2">Belongs to the P-Pant transferase superfamily. Gsp/Sfp/HetI/AcpT family.</text>
</comment>
<dbReference type="NCBIfam" id="TIGR00516">
    <property type="entry name" value="acpS"/>
    <property type="match status" value="1"/>
</dbReference>
<evidence type="ECO:0000256" key="2">
    <source>
        <dbReference type="ARBA" id="ARBA00010990"/>
    </source>
</evidence>
<comment type="catalytic activity">
    <reaction evidence="11">
        <text>apo-[ACP] + CoA = holo-[ACP] + adenosine 3',5'-bisphosphate + H(+)</text>
        <dbReference type="Rhea" id="RHEA:12068"/>
        <dbReference type="Rhea" id="RHEA-COMP:9685"/>
        <dbReference type="Rhea" id="RHEA-COMP:9690"/>
        <dbReference type="ChEBI" id="CHEBI:15378"/>
        <dbReference type="ChEBI" id="CHEBI:29999"/>
        <dbReference type="ChEBI" id="CHEBI:57287"/>
        <dbReference type="ChEBI" id="CHEBI:58343"/>
        <dbReference type="ChEBI" id="CHEBI:64479"/>
        <dbReference type="EC" id="2.7.8.7"/>
    </reaction>
</comment>
<keyword evidence="4 11" id="KW-0444">Lipid biosynthesis</keyword>